<evidence type="ECO:0000256" key="3">
    <source>
        <dbReference type="ARBA" id="ARBA00022692"/>
    </source>
</evidence>
<evidence type="ECO:0000256" key="5">
    <source>
        <dbReference type="ARBA" id="ARBA00023065"/>
    </source>
</evidence>
<dbReference type="Proteomes" id="UP000789941">
    <property type="component" value="Unassembled WGS sequence"/>
</dbReference>
<organism evidence="9 10">
    <name type="scientific">Candidatus Bilamarchaeum dharawalense</name>
    <dbReference type="NCBI Taxonomy" id="2885759"/>
    <lineage>
        <taxon>Archaea</taxon>
        <taxon>Candidatus Micrarchaeota</taxon>
        <taxon>Candidatus Micrarchaeia</taxon>
        <taxon>Candidatus Anstonellales</taxon>
        <taxon>Candidatus Bilamarchaeaceae</taxon>
        <taxon>Candidatus Bilamarchaeum</taxon>
    </lineage>
</organism>
<proteinExistence type="inferred from homology"/>
<gene>
    <name evidence="8 9" type="primary">mntP</name>
    <name evidence="9" type="ORF">LFW2832_00052</name>
</gene>
<feature type="transmembrane region" description="Helical" evidence="8">
    <location>
        <begin position="103"/>
        <end position="121"/>
    </location>
</feature>
<reference evidence="9 10" key="1">
    <citation type="submission" date="2019-08" db="EMBL/GenBank/DDBJ databases">
        <authorList>
            <person name="Vazquez-Campos X."/>
        </authorList>
    </citation>
    <scope>NUCLEOTIDE SEQUENCE [LARGE SCALE GENOMIC DNA]</scope>
    <source>
        <strain evidence="9">LFW-283_2</strain>
    </source>
</reference>
<keyword evidence="4 8" id="KW-1133">Transmembrane helix</keyword>
<evidence type="ECO:0000256" key="2">
    <source>
        <dbReference type="ARBA" id="ARBA00022475"/>
    </source>
</evidence>
<keyword evidence="7 8" id="KW-0464">Manganese</keyword>
<accession>A0A5E4LKI5</accession>
<feature type="transmembrane region" description="Helical" evidence="8">
    <location>
        <begin position="39"/>
        <end position="57"/>
    </location>
</feature>
<evidence type="ECO:0000256" key="6">
    <source>
        <dbReference type="ARBA" id="ARBA00023136"/>
    </source>
</evidence>
<sequence length="184" mass="19974">MDVFTISLIALGLSADAFAVAVARSLADKKMKFSTSLTIAAYFGIFQGIMPIIGWYLGLTVLVFVSGIDHWIAFLLLLFVGGKMIYESRLLEKKVDRLDQKTLLMLSVATSIDALAIGLSFSLLKVMIIEAAAIIGLITFFVSLAGCYLGKKFGHLLENKVEILGGLILIGIGLKILLEHLGFF</sequence>
<feature type="transmembrane region" description="Helical" evidence="8">
    <location>
        <begin position="63"/>
        <end position="82"/>
    </location>
</feature>
<comment type="function">
    <text evidence="8">Probably functions as a manganese efflux pump.</text>
</comment>
<feature type="transmembrane region" description="Helical" evidence="8">
    <location>
        <begin position="6"/>
        <end position="27"/>
    </location>
</feature>
<keyword evidence="3 8" id="KW-0812">Transmembrane</keyword>
<evidence type="ECO:0000256" key="8">
    <source>
        <dbReference type="HAMAP-Rule" id="MF_01521"/>
    </source>
</evidence>
<comment type="subcellular location">
    <subcellularLocation>
        <location evidence="8">Cell membrane</location>
        <topology evidence="8">Multi-pass membrane protein</topology>
    </subcellularLocation>
</comment>
<dbReference type="EMBL" id="CABMJJ010000001">
    <property type="protein sequence ID" value="VVC02525.1"/>
    <property type="molecule type" value="Genomic_DNA"/>
</dbReference>
<dbReference type="Pfam" id="PF02659">
    <property type="entry name" value="Mntp"/>
    <property type="match status" value="1"/>
</dbReference>
<evidence type="ECO:0000256" key="7">
    <source>
        <dbReference type="ARBA" id="ARBA00023211"/>
    </source>
</evidence>
<comment type="caution">
    <text evidence="9">The sequence shown here is derived from an EMBL/GenBank/DDBJ whole genome shotgun (WGS) entry which is preliminary data.</text>
</comment>
<keyword evidence="2 8" id="KW-1003">Cell membrane</keyword>
<dbReference type="InterPro" id="IPR003810">
    <property type="entry name" value="Mntp/YtaF"/>
</dbReference>
<dbReference type="PANTHER" id="PTHR35529">
    <property type="entry name" value="MANGANESE EFFLUX PUMP MNTP-RELATED"/>
    <property type="match status" value="1"/>
</dbReference>
<dbReference type="AlphaFoldDB" id="A0A5E4LKI5"/>
<evidence type="ECO:0000256" key="1">
    <source>
        <dbReference type="ARBA" id="ARBA00022448"/>
    </source>
</evidence>
<protein>
    <recommendedName>
        <fullName evidence="8">Putative manganese efflux pump MntP</fullName>
    </recommendedName>
</protein>
<keyword evidence="6 8" id="KW-0472">Membrane</keyword>
<keyword evidence="5 8" id="KW-0406">Ion transport</keyword>
<dbReference type="HAMAP" id="MF_01521">
    <property type="entry name" value="MntP_pump"/>
    <property type="match status" value="1"/>
</dbReference>
<dbReference type="InterPro" id="IPR022929">
    <property type="entry name" value="Put_MntP"/>
</dbReference>
<feature type="transmembrane region" description="Helical" evidence="8">
    <location>
        <begin position="161"/>
        <end position="178"/>
    </location>
</feature>
<evidence type="ECO:0000256" key="4">
    <source>
        <dbReference type="ARBA" id="ARBA00022989"/>
    </source>
</evidence>
<feature type="transmembrane region" description="Helical" evidence="8">
    <location>
        <begin position="127"/>
        <end position="149"/>
    </location>
</feature>
<comment type="similarity">
    <text evidence="8">Belongs to the MntP (TC 9.B.29) family.</text>
</comment>
<dbReference type="GO" id="GO:0005886">
    <property type="term" value="C:plasma membrane"/>
    <property type="evidence" value="ECO:0007669"/>
    <property type="project" value="UniProtKB-SubCell"/>
</dbReference>
<evidence type="ECO:0000313" key="10">
    <source>
        <dbReference type="Proteomes" id="UP000789941"/>
    </source>
</evidence>
<dbReference type="GO" id="GO:0005384">
    <property type="term" value="F:manganese ion transmembrane transporter activity"/>
    <property type="evidence" value="ECO:0007669"/>
    <property type="project" value="UniProtKB-UniRule"/>
</dbReference>
<dbReference type="PANTHER" id="PTHR35529:SF1">
    <property type="entry name" value="MANGANESE EFFLUX PUMP MNTP-RELATED"/>
    <property type="match status" value="1"/>
</dbReference>
<evidence type="ECO:0000313" key="9">
    <source>
        <dbReference type="EMBL" id="VVC02525.1"/>
    </source>
</evidence>
<keyword evidence="1 8" id="KW-0813">Transport</keyword>
<name>A0A5E4LKI5_9ARCH</name>